<dbReference type="PANTHER" id="PTHR43539:SF78">
    <property type="entry name" value="FLAVIN-CONTAINING MONOOXYGENASE"/>
    <property type="match status" value="1"/>
</dbReference>
<gene>
    <name evidence="2" type="ORF">ACFO7U_01170</name>
</gene>
<name>A0ABV9PPI4_9ACTN</name>
<keyword evidence="2" id="KW-0503">Monooxygenase</keyword>
<evidence type="ECO:0000256" key="1">
    <source>
        <dbReference type="ARBA" id="ARBA00023002"/>
    </source>
</evidence>
<dbReference type="SUPFAM" id="SSF51905">
    <property type="entry name" value="FAD/NAD(P)-binding domain"/>
    <property type="match status" value="1"/>
</dbReference>
<dbReference type="Pfam" id="PF13738">
    <property type="entry name" value="Pyr_redox_3"/>
    <property type="match status" value="1"/>
</dbReference>
<sequence>MPEREQELTTISDTDWTPEHHEAIIIGGGQAGLATAYYLLRSGVDTLVLDNQPNPGGGWLHVWPSLRLFSTAEFSNLPGWPMPPYDGFPPACHVVDYLAAYERRYRIPVQRPVTVNEVIYEKGTYHVWAGTKSWTTENVVAATGTWSAPFVPSHPGTFAGTQWHSANYPGTTPFRSTTVAVVGGANSGAQIAAELTSVAEVTWYTRQPPRWMPDEVDGRVLFRRNRLRALALQRGEPDPGTDSALGDIVVLPEVRRARDTGRLQATPMFTSLDEIDADHLIWCTGFRSAIGPIRRLLDHGRPKHPGLHVVGYGDWTGPGAATITGVGPYAKQAARRIAASVGRTVK</sequence>
<proteinExistence type="predicted"/>
<keyword evidence="1" id="KW-0560">Oxidoreductase</keyword>
<accession>A0ABV9PPI4</accession>
<dbReference type="GO" id="GO:0004497">
    <property type="term" value="F:monooxygenase activity"/>
    <property type="evidence" value="ECO:0007669"/>
    <property type="project" value="UniProtKB-KW"/>
</dbReference>
<dbReference type="PRINTS" id="PR00368">
    <property type="entry name" value="FADPNR"/>
</dbReference>
<reference evidence="3" key="1">
    <citation type="journal article" date="2019" name="Int. J. Syst. Evol. Microbiol.">
        <title>The Global Catalogue of Microorganisms (GCM) 10K type strain sequencing project: providing services to taxonomists for standard genome sequencing and annotation.</title>
        <authorList>
            <consortium name="The Broad Institute Genomics Platform"/>
            <consortium name="The Broad Institute Genome Sequencing Center for Infectious Disease"/>
            <person name="Wu L."/>
            <person name="Ma J."/>
        </authorList>
    </citation>
    <scope>NUCLEOTIDE SEQUENCE [LARGE SCALE GENOMIC DNA]</scope>
    <source>
        <strain evidence="3">JCM 11882</strain>
    </source>
</reference>
<protein>
    <submittedName>
        <fullName evidence="2">ArsO family NAD(P)H-dependent flavin-containing monooxygenase</fullName>
    </submittedName>
</protein>
<dbReference type="RefSeq" id="WP_017838568.1">
    <property type="nucleotide sequence ID" value="NZ_BAABCD010000011.1"/>
</dbReference>
<dbReference type="Proteomes" id="UP001595836">
    <property type="component" value="Unassembled WGS sequence"/>
</dbReference>
<dbReference type="EMBL" id="JBHSHP010000004">
    <property type="protein sequence ID" value="MFC4753388.1"/>
    <property type="molecule type" value="Genomic_DNA"/>
</dbReference>
<dbReference type="Gene3D" id="3.50.50.60">
    <property type="entry name" value="FAD/NAD(P)-binding domain"/>
    <property type="match status" value="1"/>
</dbReference>
<dbReference type="InterPro" id="IPR036188">
    <property type="entry name" value="FAD/NAD-bd_sf"/>
</dbReference>
<evidence type="ECO:0000313" key="3">
    <source>
        <dbReference type="Proteomes" id="UP001595836"/>
    </source>
</evidence>
<dbReference type="PRINTS" id="PR00469">
    <property type="entry name" value="PNDRDTASEII"/>
</dbReference>
<dbReference type="PANTHER" id="PTHR43539">
    <property type="entry name" value="FLAVIN-BINDING MONOOXYGENASE-LIKE PROTEIN (AFU_ORTHOLOGUE AFUA_4G09220)"/>
    <property type="match status" value="1"/>
</dbReference>
<organism evidence="2 3">
    <name type="scientific">Dietzia aurantiaca</name>
    <dbReference type="NCBI Taxonomy" id="983873"/>
    <lineage>
        <taxon>Bacteria</taxon>
        <taxon>Bacillati</taxon>
        <taxon>Actinomycetota</taxon>
        <taxon>Actinomycetes</taxon>
        <taxon>Mycobacteriales</taxon>
        <taxon>Dietziaceae</taxon>
        <taxon>Dietzia</taxon>
    </lineage>
</organism>
<dbReference type="NCBIfam" id="NF040505">
    <property type="entry name" value="ArsO_flavin_mono"/>
    <property type="match status" value="1"/>
</dbReference>
<comment type="caution">
    <text evidence="2">The sequence shown here is derived from an EMBL/GenBank/DDBJ whole genome shotgun (WGS) entry which is preliminary data.</text>
</comment>
<dbReference type="InterPro" id="IPR050982">
    <property type="entry name" value="Auxin_biosynth/cation_transpt"/>
</dbReference>
<evidence type="ECO:0000313" key="2">
    <source>
        <dbReference type="EMBL" id="MFC4753388.1"/>
    </source>
</evidence>
<keyword evidence="3" id="KW-1185">Reference proteome</keyword>